<dbReference type="Proteomes" id="UP000001816">
    <property type="component" value="Chromosome"/>
</dbReference>
<reference evidence="8 9" key="1">
    <citation type="journal article" date="2001" name="Proc. Natl. Acad. Sci. U.S.A.">
        <title>Complete genome sequence of Caulobacter crescentus.</title>
        <authorList>
            <person name="Nierman W.C."/>
            <person name="Feldblyum T.V."/>
            <person name="Laub M.T."/>
            <person name="Paulsen I.T."/>
            <person name="Nelson K.E."/>
            <person name="Eisen J.A."/>
            <person name="Heidelberg J.F."/>
            <person name="Alley M.R."/>
            <person name="Ohta N."/>
            <person name="Maddock J.R."/>
            <person name="Potocka I."/>
            <person name="Nelson W.C."/>
            <person name="Newton A."/>
            <person name="Stephens C."/>
            <person name="Phadke N.D."/>
            <person name="Ely B."/>
            <person name="DeBoy R.T."/>
            <person name="Dodson R.J."/>
            <person name="Durkin A.S."/>
            <person name="Gwinn M.L."/>
            <person name="Haft D.H."/>
            <person name="Kolonay J.F."/>
            <person name="Smit J."/>
            <person name="Craven M.B."/>
            <person name="Khouri H."/>
            <person name="Shetty J."/>
            <person name="Berry K."/>
            <person name="Utterback T."/>
            <person name="Tran K."/>
            <person name="Wolf A."/>
            <person name="Vamathevan J."/>
            <person name="Ermolaeva M."/>
            <person name="White O."/>
            <person name="Salzberg S.L."/>
            <person name="Venter J.C."/>
            <person name="Shapiro L."/>
            <person name="Fraser C.M."/>
        </authorList>
    </citation>
    <scope>NUCLEOTIDE SEQUENCE [LARGE SCALE GENOMIC DNA]</scope>
    <source>
        <strain evidence="9">ATCC 19089 / CB15</strain>
    </source>
</reference>
<evidence type="ECO:0000313" key="8">
    <source>
        <dbReference type="EMBL" id="AAK22491.1"/>
    </source>
</evidence>
<dbReference type="KEGG" id="ccr:CC_0504"/>
<organism evidence="8 9">
    <name type="scientific">Caulobacter vibrioides (strain ATCC 19089 / CIP 103742 / CB 15)</name>
    <name type="common">Caulobacter crescentus</name>
    <dbReference type="NCBI Taxonomy" id="190650"/>
    <lineage>
        <taxon>Bacteria</taxon>
        <taxon>Pseudomonadati</taxon>
        <taxon>Pseudomonadota</taxon>
        <taxon>Alphaproteobacteria</taxon>
        <taxon>Caulobacterales</taxon>
        <taxon>Caulobacteraceae</taxon>
        <taxon>Caulobacter</taxon>
    </lineage>
</organism>
<feature type="domain" description="HAMP" evidence="7">
    <location>
        <begin position="312"/>
        <end position="364"/>
    </location>
</feature>
<dbReference type="PROSITE" id="PS50885">
    <property type="entry name" value="HAMP"/>
    <property type="match status" value="2"/>
</dbReference>
<dbReference type="InterPro" id="IPR004090">
    <property type="entry name" value="Chemotax_Me-accpt_rcpt"/>
</dbReference>
<dbReference type="PROSITE" id="PS50111">
    <property type="entry name" value="CHEMOTAXIS_TRANSDUC_2"/>
    <property type="match status" value="1"/>
</dbReference>
<dbReference type="PANTHER" id="PTHR43531:SF11">
    <property type="entry name" value="METHYL-ACCEPTING CHEMOTAXIS PROTEIN 3"/>
    <property type="match status" value="1"/>
</dbReference>
<dbReference type="CDD" id="cd06225">
    <property type="entry name" value="HAMP"/>
    <property type="match status" value="1"/>
</dbReference>
<keyword evidence="9" id="KW-1185">Reference proteome</keyword>
<dbReference type="Pfam" id="PF00015">
    <property type="entry name" value="MCPsignal"/>
    <property type="match status" value="1"/>
</dbReference>
<dbReference type="SMART" id="SM00283">
    <property type="entry name" value="MA"/>
    <property type="match status" value="1"/>
</dbReference>
<keyword evidence="5" id="KW-0472">Membrane</keyword>
<keyword evidence="4" id="KW-0807">Transducer</keyword>
<dbReference type="GO" id="GO:0004888">
    <property type="term" value="F:transmembrane signaling receptor activity"/>
    <property type="evidence" value="ECO:0007669"/>
    <property type="project" value="InterPro"/>
</dbReference>
<keyword evidence="5" id="KW-1133">Transmembrane helix</keyword>
<evidence type="ECO:0000313" key="9">
    <source>
        <dbReference type="Proteomes" id="UP000001816"/>
    </source>
</evidence>
<dbReference type="InterPro" id="IPR004089">
    <property type="entry name" value="MCPsignal_dom"/>
</dbReference>
<name>Q9AAU0_CAUVC</name>
<comment type="subcellular location">
    <subcellularLocation>
        <location evidence="1">Membrane</location>
    </subcellularLocation>
</comment>
<evidence type="ECO:0000256" key="1">
    <source>
        <dbReference type="ARBA" id="ARBA00004370"/>
    </source>
</evidence>
<evidence type="ECO:0000256" key="3">
    <source>
        <dbReference type="ARBA" id="ARBA00029447"/>
    </source>
</evidence>
<dbReference type="Gene3D" id="1.10.287.950">
    <property type="entry name" value="Methyl-accepting chemotaxis protein"/>
    <property type="match status" value="1"/>
</dbReference>
<gene>
    <name evidence="8" type="ordered locus">CC_0504</name>
</gene>
<proteinExistence type="inferred from homology"/>
<dbReference type="STRING" id="190650.CC_0504"/>
<dbReference type="PATRIC" id="fig|190650.5.peg.514"/>
<feature type="domain" description="Methyl-accepting transducer" evidence="6">
    <location>
        <begin position="369"/>
        <end position="598"/>
    </location>
</feature>
<evidence type="ECO:0000256" key="2">
    <source>
        <dbReference type="ARBA" id="ARBA00022500"/>
    </source>
</evidence>
<dbReference type="CDD" id="cd11386">
    <property type="entry name" value="MCP_signal"/>
    <property type="match status" value="1"/>
</dbReference>
<dbReference type="InterPro" id="IPR051310">
    <property type="entry name" value="MCP_chemotaxis"/>
</dbReference>
<dbReference type="AlphaFoldDB" id="Q9AAU0"/>
<dbReference type="PIR" id="G87311">
    <property type="entry name" value="G87311"/>
</dbReference>
<dbReference type="GO" id="GO:0007165">
    <property type="term" value="P:signal transduction"/>
    <property type="evidence" value="ECO:0007669"/>
    <property type="project" value="UniProtKB-KW"/>
</dbReference>
<evidence type="ECO:0000256" key="5">
    <source>
        <dbReference type="SAM" id="Phobius"/>
    </source>
</evidence>
<keyword evidence="5" id="KW-0812">Transmembrane</keyword>
<evidence type="ECO:0000259" key="6">
    <source>
        <dbReference type="PROSITE" id="PS50111"/>
    </source>
</evidence>
<comment type="similarity">
    <text evidence="3">Belongs to the methyl-accepting chemotaxis (MCP) protein family.</text>
</comment>
<feature type="transmembrane region" description="Helical" evidence="5">
    <location>
        <begin position="207"/>
        <end position="229"/>
    </location>
</feature>
<dbReference type="Gene3D" id="6.10.340.10">
    <property type="match status" value="1"/>
</dbReference>
<accession>Q9AAU0</accession>
<dbReference type="PRINTS" id="PR00260">
    <property type="entry name" value="CHEMTRNSDUCR"/>
</dbReference>
<protein>
    <submittedName>
        <fullName evidence="8">Methyl-accepting chemotaxis protein McpN</fullName>
    </submittedName>
</protein>
<dbReference type="EnsemblBacteria" id="AAK22491">
    <property type="protein sequence ID" value="AAK22491"/>
    <property type="gene ID" value="CC_0504"/>
</dbReference>
<evidence type="ECO:0000259" key="7">
    <source>
        <dbReference type="PROSITE" id="PS50885"/>
    </source>
</evidence>
<dbReference type="GO" id="GO:0016020">
    <property type="term" value="C:membrane"/>
    <property type="evidence" value="ECO:0007669"/>
    <property type="project" value="UniProtKB-SubCell"/>
</dbReference>
<feature type="domain" description="HAMP" evidence="7">
    <location>
        <begin position="231"/>
        <end position="284"/>
    </location>
</feature>
<dbReference type="GO" id="GO:0006935">
    <property type="term" value="P:chemotaxis"/>
    <property type="evidence" value="ECO:0007669"/>
    <property type="project" value="UniProtKB-KW"/>
</dbReference>
<dbReference type="PANTHER" id="PTHR43531">
    <property type="entry name" value="PROTEIN ICFG"/>
    <property type="match status" value="1"/>
</dbReference>
<dbReference type="HOGENOM" id="CLU_000445_107_20_5"/>
<dbReference type="FunFam" id="1.10.287.950:FF:000001">
    <property type="entry name" value="Methyl-accepting chemotaxis sensory transducer"/>
    <property type="match status" value="1"/>
</dbReference>
<keyword evidence="2" id="KW-0145">Chemotaxis</keyword>
<evidence type="ECO:0000256" key="4">
    <source>
        <dbReference type="PROSITE-ProRule" id="PRU00284"/>
    </source>
</evidence>
<dbReference type="InterPro" id="IPR003660">
    <property type="entry name" value="HAMP_dom"/>
</dbReference>
<dbReference type="BioCyc" id="CAULO:CC0504-MONOMER"/>
<dbReference type="SUPFAM" id="SSF158472">
    <property type="entry name" value="HAMP domain-like"/>
    <property type="match status" value="1"/>
</dbReference>
<dbReference type="eggNOG" id="COG0840">
    <property type="taxonomic scope" value="Bacteria"/>
</dbReference>
<dbReference type="SUPFAM" id="SSF58104">
    <property type="entry name" value="Methyl-accepting chemotaxis protein (MCP) signaling domain"/>
    <property type="match status" value="1"/>
</dbReference>
<dbReference type="SMR" id="Q9AAU0"/>
<dbReference type="EMBL" id="AE005673">
    <property type="protein sequence ID" value="AAK22491.1"/>
    <property type="molecule type" value="Genomic_DNA"/>
</dbReference>
<dbReference type="Pfam" id="PF00672">
    <property type="entry name" value="HAMP"/>
    <property type="match status" value="1"/>
</dbReference>
<sequence length="622" mass="66368">MEQRFPCVKNRRASFLKGSMQTMSLRISGTLNLFAIVLIAAFALATGTATYALMTLRVGGPLSKQQMEVDALVADIMPPPLFIVEALLTAHRGPDELDMGAEIDRDLTTLHASYEDRHAHWATRPLTPEVKDGLAASDIQVRKFWDIAEKQFRPALRAGDVAAMNTALDAMTIAYREHRRVITELTPLVVGLSKAKVEAAEAQSQRIFIAVGLATALMLIVAAGGVWILRRKMVRPLLGMTGYMGALADGNYDKDVPYQGRADELGDMARSVGVFRTAVLERRAAREQQLAADARAMDAQQRQAAQSQADARARDLVVSALDRGLNGLARGELQQRIDEPFPAEFEQLRINFNASVQMLEATLAKVIALAGSVGGGAGEISSAADDLSRRTEQQAASLEETAAALQEVTSTIRQSAERAAMAQQATSRSRSSVTQSADLAGEAIGAMERIDTSSRQINQIIGVIDEIAFQTNLLALNAGVEAARAGEAGRGFAVVAMEVRALAQRSADAAKEIKGLIAEASSSVDSGVGLVGRVGQALGAVVDEFSGIEALVNDIATTAKEQATGLGQINTAVSQMDQVTQQNAAMVEETTAASHSLKREASDLMNLVRAFSLSEDVRQKAA</sequence>
<dbReference type="eggNOG" id="COG5000">
    <property type="taxonomic scope" value="Bacteria"/>
</dbReference>
<dbReference type="SMART" id="SM00304">
    <property type="entry name" value="HAMP"/>
    <property type="match status" value="2"/>
</dbReference>